<dbReference type="Pfam" id="PF12395">
    <property type="entry name" value="DUF3658"/>
    <property type="match status" value="1"/>
</dbReference>
<dbReference type="Pfam" id="PF08874">
    <property type="entry name" value="DUF1835"/>
    <property type="match status" value="1"/>
</dbReference>
<evidence type="ECO:0000313" key="3">
    <source>
        <dbReference type="EMBL" id="PJJ75904.1"/>
    </source>
</evidence>
<organism evidence="3 4">
    <name type="scientific">Thermoflavifilum aggregans</name>
    <dbReference type="NCBI Taxonomy" id="454188"/>
    <lineage>
        <taxon>Bacteria</taxon>
        <taxon>Pseudomonadati</taxon>
        <taxon>Bacteroidota</taxon>
        <taxon>Chitinophagia</taxon>
        <taxon>Chitinophagales</taxon>
        <taxon>Chitinophagaceae</taxon>
        <taxon>Thermoflavifilum</taxon>
    </lineage>
</organism>
<comment type="caution">
    <text evidence="3">The sequence shown here is derived from an EMBL/GenBank/DDBJ whole genome shotgun (WGS) entry which is preliminary data.</text>
</comment>
<keyword evidence="4" id="KW-1185">Reference proteome</keyword>
<dbReference type="AlphaFoldDB" id="A0A2M9CVI1"/>
<gene>
    <name evidence="3" type="ORF">BXY57_1498</name>
</gene>
<protein>
    <submittedName>
        <fullName evidence="3">Uncharacterized protein DUF1835</fullName>
    </submittedName>
</protein>
<accession>A0A2M9CVI1</accession>
<dbReference type="InterPro" id="IPR014973">
    <property type="entry name" value="DUF1835"/>
</dbReference>
<evidence type="ECO:0000259" key="2">
    <source>
        <dbReference type="Pfam" id="PF12395"/>
    </source>
</evidence>
<feature type="domain" description="DUF3658" evidence="2">
    <location>
        <begin position="174"/>
        <end position="270"/>
    </location>
</feature>
<dbReference type="Proteomes" id="UP000230000">
    <property type="component" value="Unassembled WGS sequence"/>
</dbReference>
<evidence type="ECO:0000313" key="4">
    <source>
        <dbReference type="Proteomes" id="UP000230000"/>
    </source>
</evidence>
<name>A0A2M9CVI1_9BACT</name>
<dbReference type="InterPro" id="IPR022123">
    <property type="entry name" value="DUF3658"/>
</dbReference>
<feature type="domain" description="DUF1835" evidence="1">
    <location>
        <begin position="19"/>
        <end position="139"/>
    </location>
</feature>
<dbReference type="EMBL" id="PGFG01000001">
    <property type="protein sequence ID" value="PJJ75904.1"/>
    <property type="molecule type" value="Genomic_DNA"/>
</dbReference>
<sequence>MHGIVIVENETVIKVERIVHVLFDPDAVTFLQQAFDIDPTLRDDILVLEDDYRYGPVIADSHEWEIRKQWLKNHLFIQQEDDDKAVFQEGSLRQQLRENMKADEQLHVWIWMTNHLREVCGYFSLLPWISDFDQRVELIFLHNLPFLNEKFQLFFPEKISQIPAREYPKAKRLATPLSSEEMIADREEWQKLQQQNSLLRKTTGERKCTSIAVDSYDETLLKCCNTDWIRLSRLLSASRQRSGMDIGDEFWIWRLKQIHASGLIEIQGEWHQKPLIRIAGGEQPAAQVNDLSADEMNNE</sequence>
<dbReference type="OrthoDB" id="648566at2"/>
<reference evidence="3 4" key="1">
    <citation type="submission" date="2017-11" db="EMBL/GenBank/DDBJ databases">
        <title>Genomic Encyclopedia of Archaeal and Bacterial Type Strains, Phase II (KMG-II): From Individual Species to Whole Genera.</title>
        <authorList>
            <person name="Goeker M."/>
        </authorList>
    </citation>
    <scope>NUCLEOTIDE SEQUENCE [LARGE SCALE GENOMIC DNA]</scope>
    <source>
        <strain evidence="3 4">DSM 27268</strain>
    </source>
</reference>
<evidence type="ECO:0000259" key="1">
    <source>
        <dbReference type="Pfam" id="PF08874"/>
    </source>
</evidence>
<proteinExistence type="predicted"/>